<comment type="caution">
    <text evidence="1">The sequence shown here is derived from an EMBL/GenBank/DDBJ whole genome shotgun (WGS) entry which is preliminary data.</text>
</comment>
<dbReference type="EMBL" id="CM042885">
    <property type="protein sequence ID" value="KAI4366141.1"/>
    <property type="molecule type" value="Genomic_DNA"/>
</dbReference>
<keyword evidence="2" id="KW-1185">Reference proteome</keyword>
<dbReference type="Proteomes" id="UP001057402">
    <property type="component" value="Chromosome 6"/>
</dbReference>
<protein>
    <submittedName>
        <fullName evidence="1">Uncharacterized protein</fullName>
    </submittedName>
</protein>
<organism evidence="1 2">
    <name type="scientific">Melastoma candidum</name>
    <dbReference type="NCBI Taxonomy" id="119954"/>
    <lineage>
        <taxon>Eukaryota</taxon>
        <taxon>Viridiplantae</taxon>
        <taxon>Streptophyta</taxon>
        <taxon>Embryophyta</taxon>
        <taxon>Tracheophyta</taxon>
        <taxon>Spermatophyta</taxon>
        <taxon>Magnoliopsida</taxon>
        <taxon>eudicotyledons</taxon>
        <taxon>Gunneridae</taxon>
        <taxon>Pentapetalae</taxon>
        <taxon>rosids</taxon>
        <taxon>malvids</taxon>
        <taxon>Myrtales</taxon>
        <taxon>Melastomataceae</taxon>
        <taxon>Melastomatoideae</taxon>
        <taxon>Melastomateae</taxon>
        <taxon>Melastoma</taxon>
    </lineage>
</organism>
<evidence type="ECO:0000313" key="2">
    <source>
        <dbReference type="Proteomes" id="UP001057402"/>
    </source>
</evidence>
<reference evidence="2" key="1">
    <citation type="journal article" date="2023" name="Front. Plant Sci.">
        <title>Chromosomal-level genome assembly of Melastoma candidum provides insights into trichome evolution.</title>
        <authorList>
            <person name="Zhong Y."/>
            <person name="Wu W."/>
            <person name="Sun C."/>
            <person name="Zou P."/>
            <person name="Liu Y."/>
            <person name="Dai S."/>
            <person name="Zhou R."/>
        </authorList>
    </citation>
    <scope>NUCLEOTIDE SEQUENCE [LARGE SCALE GENOMIC DNA]</scope>
</reference>
<gene>
    <name evidence="1" type="ORF">MLD38_022059</name>
</gene>
<sequence length="123" mass="13938">MHTQSVEDSLRRDIDRAISLFNMMNAEGCPPDAIACNTLLRGLCRSGRLSAALSVVFMMYKRGFIPSIASFKNLLFHFCESKLDYEAFQIFKEMVSHALVVSRYRCIRLLSKLRGGRNLDGAQ</sequence>
<proteinExistence type="predicted"/>
<name>A0ACB9QII6_9MYRT</name>
<evidence type="ECO:0000313" key="1">
    <source>
        <dbReference type="EMBL" id="KAI4366141.1"/>
    </source>
</evidence>
<accession>A0ACB9QII6</accession>